<keyword evidence="3" id="KW-1185">Reference proteome</keyword>
<protein>
    <submittedName>
        <fullName evidence="2">Uncharacterized protein</fullName>
    </submittedName>
</protein>
<dbReference type="Proteomes" id="UP001157017">
    <property type="component" value="Unassembled WGS sequence"/>
</dbReference>
<evidence type="ECO:0000256" key="1">
    <source>
        <dbReference type="SAM" id="MobiDB-lite"/>
    </source>
</evidence>
<proteinExistence type="predicted"/>
<organism evidence="2 3">
    <name type="scientific">Angustibacter aerolatus</name>
    <dbReference type="NCBI Taxonomy" id="1162965"/>
    <lineage>
        <taxon>Bacteria</taxon>
        <taxon>Bacillati</taxon>
        <taxon>Actinomycetota</taxon>
        <taxon>Actinomycetes</taxon>
        <taxon>Kineosporiales</taxon>
        <taxon>Kineosporiaceae</taxon>
    </lineage>
</organism>
<sequence>MRAEVTSGYVSRAARGKSGTTGQPAGAAVLLGVAAGEVADGDGLAGADAPTDALPDGVADGLADGVPPAPLAPSASAVTARCRASCSRFCASP</sequence>
<gene>
    <name evidence="2" type="ORF">GCM10025868_37650</name>
</gene>
<feature type="region of interest" description="Disordered" evidence="1">
    <location>
        <begin position="1"/>
        <end position="24"/>
    </location>
</feature>
<dbReference type="EMBL" id="BSUZ01000001">
    <property type="protein sequence ID" value="GMA88515.1"/>
    <property type="molecule type" value="Genomic_DNA"/>
</dbReference>
<evidence type="ECO:0000313" key="2">
    <source>
        <dbReference type="EMBL" id="GMA88515.1"/>
    </source>
</evidence>
<name>A0ABQ6JJU8_9ACTN</name>
<evidence type="ECO:0000313" key="3">
    <source>
        <dbReference type="Proteomes" id="UP001157017"/>
    </source>
</evidence>
<accession>A0ABQ6JJU8</accession>
<comment type="caution">
    <text evidence="2">The sequence shown here is derived from an EMBL/GenBank/DDBJ whole genome shotgun (WGS) entry which is preliminary data.</text>
</comment>
<reference evidence="3" key="1">
    <citation type="journal article" date="2019" name="Int. J. Syst. Evol. Microbiol.">
        <title>The Global Catalogue of Microorganisms (GCM) 10K type strain sequencing project: providing services to taxonomists for standard genome sequencing and annotation.</title>
        <authorList>
            <consortium name="The Broad Institute Genomics Platform"/>
            <consortium name="The Broad Institute Genome Sequencing Center for Infectious Disease"/>
            <person name="Wu L."/>
            <person name="Ma J."/>
        </authorList>
    </citation>
    <scope>NUCLEOTIDE SEQUENCE [LARGE SCALE GENOMIC DNA]</scope>
    <source>
        <strain evidence="3">NBRC 108730</strain>
    </source>
</reference>